<evidence type="ECO:0000256" key="1">
    <source>
        <dbReference type="ARBA" id="ARBA00004365"/>
    </source>
</evidence>
<dbReference type="OrthoDB" id="7181295at2"/>
<evidence type="ECO:0000256" key="2">
    <source>
        <dbReference type="ARBA" id="ARBA00004613"/>
    </source>
</evidence>
<keyword evidence="10" id="KW-0966">Cell projection</keyword>
<dbReference type="Pfam" id="PF06429">
    <property type="entry name" value="Flg_bbr_C"/>
    <property type="match status" value="1"/>
</dbReference>
<evidence type="ECO:0000256" key="6">
    <source>
        <dbReference type="ARBA" id="ARBA00023143"/>
    </source>
</evidence>
<dbReference type="EMBL" id="CXSU01000011">
    <property type="protein sequence ID" value="CTQ49698.1"/>
    <property type="molecule type" value="Genomic_DNA"/>
</dbReference>
<accession>A0A0M6YH65</accession>
<keyword evidence="11" id="KW-1185">Reference proteome</keyword>
<evidence type="ECO:0000313" key="11">
    <source>
        <dbReference type="Proteomes" id="UP000049222"/>
    </source>
</evidence>
<name>A0A0M6YH65_9RHOB</name>
<evidence type="ECO:0000256" key="4">
    <source>
        <dbReference type="ARBA" id="ARBA00016244"/>
    </source>
</evidence>
<gene>
    <name evidence="10" type="primary">flgK</name>
    <name evidence="10" type="ORF">JDO7802_01714</name>
</gene>
<protein>
    <recommendedName>
        <fullName evidence="4">Flagellar hook-associated protein 1</fullName>
    </recommendedName>
</protein>
<dbReference type="STRING" id="420998.JDO7802_01714"/>
<organism evidence="10 11">
    <name type="scientific">Jannaschia donghaensis</name>
    <dbReference type="NCBI Taxonomy" id="420998"/>
    <lineage>
        <taxon>Bacteria</taxon>
        <taxon>Pseudomonadati</taxon>
        <taxon>Pseudomonadota</taxon>
        <taxon>Alphaproteobacteria</taxon>
        <taxon>Rhodobacterales</taxon>
        <taxon>Roseobacteraceae</taxon>
        <taxon>Jannaschia</taxon>
    </lineage>
</organism>
<dbReference type="GO" id="GO:0044780">
    <property type="term" value="P:bacterial-type flagellum assembly"/>
    <property type="evidence" value="ECO:0007669"/>
    <property type="project" value="InterPro"/>
</dbReference>
<evidence type="ECO:0000313" key="10">
    <source>
        <dbReference type="EMBL" id="CTQ49698.1"/>
    </source>
</evidence>
<dbReference type="Proteomes" id="UP000049222">
    <property type="component" value="Unassembled WGS sequence"/>
</dbReference>
<dbReference type="InterPro" id="IPR002371">
    <property type="entry name" value="FlgK"/>
</dbReference>
<reference evidence="10 11" key="1">
    <citation type="submission" date="2015-07" db="EMBL/GenBank/DDBJ databases">
        <authorList>
            <person name="Noorani M."/>
        </authorList>
    </citation>
    <scope>NUCLEOTIDE SEQUENCE [LARGE SCALE GENOMIC DNA]</scope>
    <source>
        <strain evidence="10 11">CECT 7802</strain>
    </source>
</reference>
<comment type="similarity">
    <text evidence="3">Belongs to the flagella basal body rod proteins family.</text>
</comment>
<keyword evidence="6" id="KW-0975">Bacterial flagellum</keyword>
<feature type="region of interest" description="Disordered" evidence="7">
    <location>
        <begin position="42"/>
        <end position="62"/>
    </location>
</feature>
<dbReference type="GO" id="GO:0005576">
    <property type="term" value="C:extracellular region"/>
    <property type="evidence" value="ECO:0007669"/>
    <property type="project" value="UniProtKB-SubCell"/>
</dbReference>
<dbReference type="PANTHER" id="PTHR30033:SF2">
    <property type="entry name" value="FLAGELLAR HOOK PROTEIN"/>
    <property type="match status" value="1"/>
</dbReference>
<dbReference type="Pfam" id="PF22638">
    <property type="entry name" value="FlgK_D1"/>
    <property type="match status" value="1"/>
</dbReference>
<keyword evidence="10" id="KW-0969">Cilium</keyword>
<feature type="domain" description="Flagellar basal-body/hook protein C-terminal" evidence="8">
    <location>
        <begin position="445"/>
        <end position="480"/>
    </location>
</feature>
<evidence type="ECO:0000256" key="5">
    <source>
        <dbReference type="ARBA" id="ARBA00022525"/>
    </source>
</evidence>
<sequence>MSLSSSLNVAVAGLDLSARRAETVAQNVANSDRAGYARRELEVGGPSVGSPGSTSSVSRDVDPRLTAFRRESQSRQAGDEVTSSFFGRIDAAIGDPDKTGSLQDRLARLDAAFVAGAAEPQSQVRLQEIAEAAVDLSTLLNDLDDGVTEARQNADQDIGKAVTQLNSDLADVARLNTDIRRQSLGGHNTADLMDQRTVLIDRVSLQIPLRELPRDDGSIALVSSGGVMLLDGRPAELGFSSRAPLTPEMSFPTQLSGLTVNGRAVAVSGGSSGIPGGGLAALFDLRDITAPDATARLDSLAADLIDRFEDPAVDPTRAAAAPGLFTESGGILAATPDAGLAGRIGVNTLVLPSAGGDVWRLRDGLGAAVLGAGGEAGLLLRYGTAMADRAPPALAGLPDNSTDIVGHAAALKSMFSADRLKNEDRLAFSAAEAQGLVDRRDGGAVDVDDEMRRLIEIEQAYAANARIIQAVSDMMNRLTEI</sequence>
<proteinExistence type="inferred from homology"/>
<evidence type="ECO:0000256" key="3">
    <source>
        <dbReference type="ARBA" id="ARBA00009677"/>
    </source>
</evidence>
<dbReference type="GO" id="GO:0005198">
    <property type="term" value="F:structural molecule activity"/>
    <property type="evidence" value="ECO:0007669"/>
    <property type="project" value="InterPro"/>
</dbReference>
<dbReference type="PANTHER" id="PTHR30033">
    <property type="entry name" value="FLAGELLAR HOOK-ASSOCIATED PROTEIN 1"/>
    <property type="match status" value="1"/>
</dbReference>
<dbReference type="AlphaFoldDB" id="A0A0M6YH65"/>
<feature type="compositionally biased region" description="Low complexity" evidence="7">
    <location>
        <begin position="43"/>
        <end position="58"/>
    </location>
</feature>
<evidence type="ECO:0000259" key="8">
    <source>
        <dbReference type="Pfam" id="PF06429"/>
    </source>
</evidence>
<evidence type="ECO:0000259" key="9">
    <source>
        <dbReference type="Pfam" id="PF22638"/>
    </source>
</evidence>
<dbReference type="InterPro" id="IPR053927">
    <property type="entry name" value="FlgK_helical"/>
</dbReference>
<keyword evidence="10" id="KW-0282">Flagellum</keyword>
<comment type="subcellular location">
    <subcellularLocation>
        <location evidence="1">Bacterial flagellum</location>
    </subcellularLocation>
    <subcellularLocation>
        <location evidence="2">Secreted</location>
    </subcellularLocation>
</comment>
<dbReference type="GO" id="GO:0009424">
    <property type="term" value="C:bacterial-type flagellum hook"/>
    <property type="evidence" value="ECO:0007669"/>
    <property type="project" value="InterPro"/>
</dbReference>
<dbReference type="InterPro" id="IPR010930">
    <property type="entry name" value="Flg_bb/hook_C_dom"/>
</dbReference>
<evidence type="ECO:0000256" key="7">
    <source>
        <dbReference type="SAM" id="MobiDB-lite"/>
    </source>
</evidence>
<dbReference type="RefSeq" id="WP_055084477.1">
    <property type="nucleotide sequence ID" value="NZ_CXSU01000011.1"/>
</dbReference>
<feature type="domain" description="Flagellar hook-associated protein FlgK helical" evidence="9">
    <location>
        <begin position="88"/>
        <end position="309"/>
    </location>
</feature>
<keyword evidence="5" id="KW-0964">Secreted</keyword>